<accession>A0A806K2Q9</accession>
<protein>
    <submittedName>
        <fullName evidence="1">Uncharacterized protein</fullName>
    </submittedName>
</protein>
<reference evidence="1" key="1">
    <citation type="submission" date="2012-03" db="EMBL/GenBank/DDBJ databases">
        <title>Functional metagenomics reveals considerable lignocellulase gene clusters in the gut microbiome of a wood-feeding higher termite.</title>
        <authorList>
            <person name="Liu N."/>
        </authorList>
    </citation>
    <scope>NUCLEOTIDE SEQUENCE</scope>
</reference>
<evidence type="ECO:0000313" key="1">
    <source>
        <dbReference type="EMBL" id="AGS54360.1"/>
    </source>
</evidence>
<dbReference type="AlphaFoldDB" id="A0A806K2Q9"/>
<sequence>MIATFIKTPMNISQFLPEYTKMPVLSMYGIPPKDKPAWRIPVAG</sequence>
<dbReference type="EMBL" id="JQ844295">
    <property type="protein sequence ID" value="AGS54360.1"/>
    <property type="molecule type" value="Genomic_DNA"/>
</dbReference>
<organism evidence="1">
    <name type="scientific">uncultured bacterium contig00015</name>
    <dbReference type="NCBI Taxonomy" id="1181506"/>
    <lineage>
        <taxon>Bacteria</taxon>
        <taxon>environmental samples</taxon>
    </lineage>
</organism>
<proteinExistence type="predicted"/>
<name>A0A806K2Q9_9BACT</name>